<evidence type="ECO:0000259" key="3">
    <source>
        <dbReference type="Pfam" id="PF04892"/>
    </source>
</evidence>
<dbReference type="EMBL" id="MWIH01000006">
    <property type="protein sequence ID" value="OQO90608.1"/>
    <property type="molecule type" value="Genomic_DNA"/>
</dbReference>
<evidence type="ECO:0000313" key="5">
    <source>
        <dbReference type="Proteomes" id="UP000192591"/>
    </source>
</evidence>
<feature type="transmembrane region" description="Helical" evidence="2">
    <location>
        <begin position="170"/>
        <end position="188"/>
    </location>
</feature>
<dbReference type="InterPro" id="IPR006976">
    <property type="entry name" value="VanZ-like"/>
</dbReference>
<gene>
    <name evidence="4" type="ORF">B1813_13705</name>
</gene>
<feature type="compositionally biased region" description="Low complexity" evidence="1">
    <location>
        <begin position="215"/>
        <end position="225"/>
    </location>
</feature>
<keyword evidence="5" id="KW-1185">Reference proteome</keyword>
<feature type="domain" description="VanZ-like" evidence="3">
    <location>
        <begin position="50"/>
        <end position="187"/>
    </location>
</feature>
<keyword evidence="2" id="KW-1133">Transmembrane helix</keyword>
<feature type="transmembrane region" description="Helical" evidence="2">
    <location>
        <begin position="140"/>
        <end position="158"/>
    </location>
</feature>
<feature type="transmembrane region" description="Helical" evidence="2">
    <location>
        <begin position="110"/>
        <end position="128"/>
    </location>
</feature>
<evidence type="ECO:0000256" key="2">
    <source>
        <dbReference type="SAM" id="Phobius"/>
    </source>
</evidence>
<dbReference type="PANTHER" id="PTHR36834">
    <property type="entry name" value="MEMBRANE PROTEIN-RELATED"/>
    <property type="match status" value="1"/>
</dbReference>
<dbReference type="Proteomes" id="UP000192591">
    <property type="component" value="Unassembled WGS sequence"/>
</dbReference>
<organism evidence="4 5">
    <name type="scientific">Saccharomonospora piscinae</name>
    <dbReference type="NCBI Taxonomy" id="687388"/>
    <lineage>
        <taxon>Bacteria</taxon>
        <taxon>Bacillati</taxon>
        <taxon>Actinomycetota</taxon>
        <taxon>Actinomycetes</taxon>
        <taxon>Pseudonocardiales</taxon>
        <taxon>Pseudonocardiaceae</taxon>
        <taxon>Saccharomonospora</taxon>
    </lineage>
</organism>
<feature type="transmembrane region" description="Helical" evidence="2">
    <location>
        <begin position="12"/>
        <end position="32"/>
    </location>
</feature>
<sequence length="239" mass="25563">MTTAQVTALTSGMLVFAVVWAVVLVPQVLGHLARFGRVDARRVATTAAVTLYACLAVAVVLLPLPTPGEARLTQLVQPVPFQWVADVGTELDRYASPTLFAPLTQTFQQFSMNVLLFVPLGVIVLALWRRGARFATLSGLGLSLLVEITQLTANFGTAPYAYRIFDVDDLMANTAGAALGWLAARLFVVLRRLRATNAAAPERRTRPLPHPTAPGVPGAAVPACARHAGPRTPPSPPRR</sequence>
<comment type="caution">
    <text evidence="4">The sequence shown here is derived from an EMBL/GenBank/DDBJ whole genome shotgun (WGS) entry which is preliminary data.</text>
</comment>
<protein>
    <submittedName>
        <fullName evidence="4">VanZ family protein</fullName>
    </submittedName>
</protein>
<keyword evidence="2" id="KW-0472">Membrane</keyword>
<evidence type="ECO:0000313" key="4">
    <source>
        <dbReference type="EMBL" id="OQO90608.1"/>
    </source>
</evidence>
<keyword evidence="2" id="KW-0812">Transmembrane</keyword>
<dbReference type="InterPro" id="IPR053150">
    <property type="entry name" value="Teicoplanin_resist-assoc"/>
</dbReference>
<accession>A0A1V9A0Q4</accession>
<proteinExistence type="predicted"/>
<dbReference type="RefSeq" id="WP_081192585.1">
    <property type="nucleotide sequence ID" value="NZ_MWIH01000006.1"/>
</dbReference>
<dbReference type="PANTHER" id="PTHR36834:SF1">
    <property type="entry name" value="INTEGRAL MEMBRANE PROTEIN"/>
    <property type="match status" value="1"/>
</dbReference>
<dbReference type="AlphaFoldDB" id="A0A1V9A0Q4"/>
<feature type="transmembrane region" description="Helical" evidence="2">
    <location>
        <begin position="44"/>
        <end position="64"/>
    </location>
</feature>
<name>A0A1V9A0Q4_SACPI</name>
<reference evidence="4 5" key="1">
    <citation type="submission" date="2017-02" db="EMBL/GenBank/DDBJ databases">
        <title>Draft genome of Saccharomonospora sp. 154.</title>
        <authorList>
            <person name="Alonso-Carmona G.S."/>
            <person name="De La Haba R."/>
            <person name="Vera-Gargallo B."/>
            <person name="Sandoval-Trujillo A.H."/>
            <person name="Ramirez-Duran N."/>
            <person name="Ventosa A."/>
        </authorList>
    </citation>
    <scope>NUCLEOTIDE SEQUENCE [LARGE SCALE GENOMIC DNA]</scope>
    <source>
        <strain evidence="4 5">LRS4.154</strain>
    </source>
</reference>
<dbReference type="STRING" id="1962155.B1813_13705"/>
<evidence type="ECO:0000256" key="1">
    <source>
        <dbReference type="SAM" id="MobiDB-lite"/>
    </source>
</evidence>
<feature type="region of interest" description="Disordered" evidence="1">
    <location>
        <begin position="201"/>
        <end position="239"/>
    </location>
</feature>
<dbReference type="Pfam" id="PF04892">
    <property type="entry name" value="VanZ"/>
    <property type="match status" value="1"/>
</dbReference>